<accession>A0A0V1KXM2</accession>
<protein>
    <submittedName>
        <fullName evidence="1">Uncharacterized protein</fullName>
    </submittedName>
</protein>
<comment type="caution">
    <text evidence="1">The sequence shown here is derived from an EMBL/GenBank/DDBJ whole genome shotgun (WGS) entry which is preliminary data.</text>
</comment>
<dbReference type="EMBL" id="JYDW01000212">
    <property type="protein sequence ID" value="KRZ51847.1"/>
    <property type="molecule type" value="Genomic_DNA"/>
</dbReference>
<reference evidence="1 2" key="1">
    <citation type="submission" date="2015-05" db="EMBL/GenBank/DDBJ databases">
        <title>Evolution of Trichinella species and genotypes.</title>
        <authorList>
            <person name="Korhonen P.K."/>
            <person name="Edoardo P."/>
            <person name="Giuseppe L.R."/>
            <person name="Gasser R.B."/>
        </authorList>
    </citation>
    <scope>NUCLEOTIDE SEQUENCE [LARGE SCALE GENOMIC DNA]</scope>
    <source>
        <strain evidence="1">ISS10</strain>
    </source>
</reference>
<organism evidence="1 2">
    <name type="scientific">Trichinella nativa</name>
    <dbReference type="NCBI Taxonomy" id="6335"/>
    <lineage>
        <taxon>Eukaryota</taxon>
        <taxon>Metazoa</taxon>
        <taxon>Ecdysozoa</taxon>
        <taxon>Nematoda</taxon>
        <taxon>Enoplea</taxon>
        <taxon>Dorylaimia</taxon>
        <taxon>Trichinellida</taxon>
        <taxon>Trichinellidae</taxon>
        <taxon>Trichinella</taxon>
    </lineage>
</organism>
<keyword evidence="2" id="KW-1185">Reference proteome</keyword>
<sequence length="74" mass="8227">MEALECFRKLNSLRTTTLLSAVDSSLNFHTVVCGISTKVDNKNFTQPNSNSTIQLVTNVAACRCKRWAGCFENK</sequence>
<dbReference type="AlphaFoldDB" id="A0A0V1KXM2"/>
<proteinExistence type="predicted"/>
<gene>
    <name evidence="1" type="ORF">T02_12563</name>
</gene>
<evidence type="ECO:0000313" key="2">
    <source>
        <dbReference type="Proteomes" id="UP000054721"/>
    </source>
</evidence>
<dbReference type="Proteomes" id="UP000054721">
    <property type="component" value="Unassembled WGS sequence"/>
</dbReference>
<evidence type="ECO:0000313" key="1">
    <source>
        <dbReference type="EMBL" id="KRZ51847.1"/>
    </source>
</evidence>
<name>A0A0V1KXM2_9BILA</name>